<dbReference type="InterPro" id="IPR005182">
    <property type="entry name" value="YdbS-like_PH"/>
</dbReference>
<dbReference type="OrthoDB" id="2195155at2"/>
<feature type="domain" description="YdbS-like PH" evidence="3">
    <location>
        <begin position="255"/>
        <end position="332"/>
    </location>
</feature>
<evidence type="ECO:0000259" key="3">
    <source>
        <dbReference type="Pfam" id="PF03703"/>
    </source>
</evidence>
<evidence type="ECO:0000256" key="1">
    <source>
        <dbReference type="SAM" id="Coils"/>
    </source>
</evidence>
<keyword evidence="2" id="KW-0472">Membrane</keyword>
<dbReference type="AlphaFoldDB" id="A0A3A1QZA4"/>
<evidence type="ECO:0000313" key="5">
    <source>
        <dbReference type="Proteomes" id="UP000265801"/>
    </source>
</evidence>
<organism evidence="4 5">
    <name type="scientific">Bacillus salacetis</name>
    <dbReference type="NCBI Taxonomy" id="2315464"/>
    <lineage>
        <taxon>Bacteria</taxon>
        <taxon>Bacillati</taxon>
        <taxon>Bacillota</taxon>
        <taxon>Bacilli</taxon>
        <taxon>Bacillales</taxon>
        <taxon>Bacillaceae</taxon>
        <taxon>Bacillus</taxon>
    </lineage>
</organism>
<keyword evidence="5" id="KW-1185">Reference proteome</keyword>
<dbReference type="PANTHER" id="PTHR34473:SF2">
    <property type="entry name" value="UPF0699 TRANSMEMBRANE PROTEIN YDBT"/>
    <property type="match status" value="1"/>
</dbReference>
<keyword evidence="2" id="KW-1133">Transmembrane helix</keyword>
<dbReference type="Pfam" id="PF03703">
    <property type="entry name" value="bPH_2"/>
    <property type="match status" value="3"/>
</dbReference>
<feature type="domain" description="YdbS-like PH" evidence="3">
    <location>
        <begin position="66"/>
        <end position="148"/>
    </location>
</feature>
<feature type="transmembrane region" description="Helical" evidence="2">
    <location>
        <begin position="182"/>
        <end position="206"/>
    </location>
</feature>
<dbReference type="InterPro" id="IPR014529">
    <property type="entry name" value="UCP026631"/>
</dbReference>
<dbReference type="PANTHER" id="PTHR34473">
    <property type="entry name" value="UPF0699 TRANSMEMBRANE PROTEIN YDBS"/>
    <property type="match status" value="1"/>
</dbReference>
<gene>
    <name evidence="4" type="ORF">D3H55_12760</name>
</gene>
<feature type="domain" description="YdbS-like PH" evidence="3">
    <location>
        <begin position="401"/>
        <end position="480"/>
    </location>
</feature>
<keyword evidence="2" id="KW-0812">Transmembrane</keyword>
<keyword evidence="1" id="KW-0175">Coiled coil</keyword>
<proteinExistence type="predicted"/>
<dbReference type="Proteomes" id="UP000265801">
    <property type="component" value="Unassembled WGS sequence"/>
</dbReference>
<dbReference type="EMBL" id="QXIR01000016">
    <property type="protein sequence ID" value="RIW32740.1"/>
    <property type="molecule type" value="Genomic_DNA"/>
</dbReference>
<feature type="coiled-coil region" evidence="1">
    <location>
        <begin position="137"/>
        <end position="164"/>
    </location>
</feature>
<reference evidence="4 5" key="1">
    <citation type="submission" date="2018-09" db="EMBL/GenBank/DDBJ databases">
        <title>Bacillus saliacetes sp. nov., isolated from Thai shrimp paste (Ka-pi).</title>
        <authorList>
            <person name="Daroonpunt R."/>
            <person name="Tanasupawat S."/>
            <person name="Yiamsombut S."/>
        </authorList>
    </citation>
    <scope>NUCLEOTIDE SEQUENCE [LARGE SCALE GENOMIC DNA]</scope>
    <source>
        <strain evidence="4 5">SKP7-4</strain>
    </source>
</reference>
<feature type="transmembrane region" description="Helical" evidence="2">
    <location>
        <begin position="226"/>
        <end position="253"/>
    </location>
</feature>
<dbReference type="PIRSF" id="PIRSF026631">
    <property type="entry name" value="UCP026631"/>
    <property type="match status" value="1"/>
</dbReference>
<accession>A0A3A1QZA4</accession>
<evidence type="ECO:0000256" key="2">
    <source>
        <dbReference type="SAM" id="Phobius"/>
    </source>
</evidence>
<name>A0A3A1QZA4_9BACI</name>
<protein>
    <recommendedName>
        <fullName evidence="3">YdbS-like PH domain-containing protein</fullName>
    </recommendedName>
</protein>
<sequence>MSEKKKLHPISAVANFLKQLKELIIPFVFLVFLNRGEKVEGFLEWLPFIIGGAIMIFLLASGIIKWLRFSYWLEDGELRIEYGLFVKKKRYIPFDRIQSLNLTEGILQRPFGLVRVKVETAGSSDSKQAEAELTAISKEEARELQRIINEAKTAKRNKVAEEEQAVSGENGDVVFKMNFKDLLLMATTSGGAGVVISGVLFFLSQFDELIPYEAVFNELEQIVRSGVVFVTVVVILGLLAAWILAIIGTLLVYADFTVRKQGDDLVITRGLLEKKQMTVPLNRIQGVRISENILRQPLGFAAVQIESAGGSVLEKESSTIKILPMIKKQKIAAIIKDILPEYKVSVDFKPVPKRSLRRYLFRESLLVTAIAAGLSITFWPLGLWSLLLYIPFWLLGYSKFRSAGWSIEGSQLGLKYRMLQKHTLLMKKHRIQSLETEQNFFQLKRELANLRATVKSGETGAAGRIIDLDDQSVKSIYEWYYPEKQGV</sequence>
<evidence type="ECO:0000313" key="4">
    <source>
        <dbReference type="EMBL" id="RIW32740.1"/>
    </source>
</evidence>
<dbReference type="RefSeq" id="WP_119547323.1">
    <property type="nucleotide sequence ID" value="NZ_QXIR01000016.1"/>
</dbReference>
<feature type="transmembrane region" description="Helical" evidence="2">
    <location>
        <begin position="45"/>
        <end position="64"/>
    </location>
</feature>
<feature type="transmembrane region" description="Helical" evidence="2">
    <location>
        <begin position="359"/>
        <end position="376"/>
    </location>
</feature>
<comment type="caution">
    <text evidence="4">The sequence shown here is derived from an EMBL/GenBank/DDBJ whole genome shotgun (WGS) entry which is preliminary data.</text>
</comment>